<dbReference type="Proteomes" id="UP000053477">
    <property type="component" value="Unassembled WGS sequence"/>
</dbReference>
<protein>
    <submittedName>
        <fullName evidence="2">Uncharacterized protein</fullName>
    </submittedName>
</protein>
<organism evidence="2 3">
    <name type="scientific">Schizopora paradoxa</name>
    <dbReference type="NCBI Taxonomy" id="27342"/>
    <lineage>
        <taxon>Eukaryota</taxon>
        <taxon>Fungi</taxon>
        <taxon>Dikarya</taxon>
        <taxon>Basidiomycota</taxon>
        <taxon>Agaricomycotina</taxon>
        <taxon>Agaricomycetes</taxon>
        <taxon>Hymenochaetales</taxon>
        <taxon>Schizoporaceae</taxon>
        <taxon>Schizopora</taxon>
    </lineage>
</organism>
<evidence type="ECO:0000256" key="1">
    <source>
        <dbReference type="SAM" id="MobiDB-lite"/>
    </source>
</evidence>
<proteinExistence type="predicted"/>
<gene>
    <name evidence="2" type="ORF">SCHPADRAFT_940953</name>
</gene>
<dbReference type="InParanoid" id="A0A0H2RLK7"/>
<evidence type="ECO:0000313" key="3">
    <source>
        <dbReference type="Proteomes" id="UP000053477"/>
    </source>
</evidence>
<evidence type="ECO:0000313" key="2">
    <source>
        <dbReference type="EMBL" id="KLO12779.1"/>
    </source>
</evidence>
<feature type="compositionally biased region" description="Polar residues" evidence="1">
    <location>
        <begin position="60"/>
        <end position="75"/>
    </location>
</feature>
<name>A0A0H2RLK7_9AGAM</name>
<dbReference type="EMBL" id="KQ085971">
    <property type="protein sequence ID" value="KLO12779.1"/>
    <property type="molecule type" value="Genomic_DNA"/>
</dbReference>
<keyword evidence="3" id="KW-1185">Reference proteome</keyword>
<accession>A0A0H2RLK7</accession>
<dbReference type="AlphaFoldDB" id="A0A0H2RLK7"/>
<sequence>MKFFNWISTTFFRRLHLRSLTTWLLVCTLIYVSRKRLTRKRDDEEDLDELPGPSSRLSREQTLPTELKSSPTRLTGTHAIPKDREDAEILEGDAGYEHDLRLQTTTFDAGTATASPCLDEESIHGQLNRTERLFLDRINTCDEEELIAACHRMNSEITTCTQVIAEEWSQAIPEDLEQVEVSESSVPSVMPGSAGDAIGSELSRRIQVSKSPHSNLDLESTLEFGLRALTIDCVRTYISSFLLTASESDLEDIANELAASDRSTANAWTALLQEAWQSPLAGQQKNSTSLLEETFQRLTKIYGARGQLSMALRWKALAYQVITKDKKNPSNALRSRMLEGMRQILQSACTTSDPSHPPSGDFPTDEHIACLFEPMNHLANIIHTGFMTGIYNISVVRPGTTYDDHQMEAWDAEELQPGTAQPVVCTIELGVCKTSTQHAVDAQHSNGNLYMVKEQVLLKPIVLV</sequence>
<dbReference type="OrthoDB" id="3222645at2759"/>
<feature type="region of interest" description="Disordered" evidence="1">
    <location>
        <begin position="42"/>
        <end position="84"/>
    </location>
</feature>
<reference evidence="2 3" key="1">
    <citation type="submission" date="2015-04" db="EMBL/GenBank/DDBJ databases">
        <title>Complete genome sequence of Schizopora paradoxa KUC8140, a cosmopolitan wood degrader in East Asia.</title>
        <authorList>
            <consortium name="DOE Joint Genome Institute"/>
            <person name="Min B."/>
            <person name="Park H."/>
            <person name="Jang Y."/>
            <person name="Kim J.-J."/>
            <person name="Kim K.H."/>
            <person name="Pangilinan J."/>
            <person name="Lipzen A."/>
            <person name="Riley R."/>
            <person name="Grigoriev I.V."/>
            <person name="Spatafora J.W."/>
            <person name="Choi I.-G."/>
        </authorList>
    </citation>
    <scope>NUCLEOTIDE SEQUENCE [LARGE SCALE GENOMIC DNA]</scope>
    <source>
        <strain evidence="2 3">KUC8140</strain>
    </source>
</reference>